<dbReference type="InterPro" id="IPR036638">
    <property type="entry name" value="HLH_DNA-bd_sf"/>
</dbReference>
<dbReference type="Gene3D" id="4.10.280.10">
    <property type="entry name" value="Helix-loop-helix DNA-binding domain"/>
    <property type="match status" value="1"/>
</dbReference>
<dbReference type="EMBL" id="JAGTPW010000038">
    <property type="protein sequence ID" value="MBR8645513.1"/>
    <property type="molecule type" value="Genomic_DNA"/>
</dbReference>
<dbReference type="AlphaFoldDB" id="A0A941J358"/>
<dbReference type="GO" id="GO:0046983">
    <property type="term" value="F:protein dimerization activity"/>
    <property type="evidence" value="ECO:0007669"/>
    <property type="project" value="InterPro"/>
</dbReference>
<dbReference type="Pfam" id="PF09388">
    <property type="entry name" value="SpoOE-like"/>
    <property type="match status" value="1"/>
</dbReference>
<dbReference type="InterPro" id="IPR018540">
    <property type="entry name" value="Spo0E-like"/>
</dbReference>
<dbReference type="GO" id="GO:0043937">
    <property type="term" value="P:regulation of sporulation"/>
    <property type="evidence" value="ECO:0007669"/>
    <property type="project" value="InterPro"/>
</dbReference>
<sequence>MEIKRNELIKIVAKDGLNSHVAVEYSQQLDQLLNKYNELFYKTGTNF</sequence>
<protein>
    <submittedName>
        <fullName evidence="1">Aspartyl-phosphate phosphatase Spo0E family protein</fullName>
    </submittedName>
</protein>
<organism evidence="1 2">
    <name type="scientific">Peribacillus frigoritolerans</name>
    <dbReference type="NCBI Taxonomy" id="450367"/>
    <lineage>
        <taxon>Bacteria</taxon>
        <taxon>Bacillati</taxon>
        <taxon>Bacillota</taxon>
        <taxon>Bacilli</taxon>
        <taxon>Bacillales</taxon>
        <taxon>Bacillaceae</taxon>
        <taxon>Peribacillus</taxon>
    </lineage>
</organism>
<reference evidence="1" key="1">
    <citation type="submission" date="2021-04" db="EMBL/GenBank/DDBJ databases">
        <title>Whole genome sequencing of Enterococci isolates from hospitalized patients.</title>
        <authorList>
            <person name="Ogoti B.M."/>
            <person name="Onyambu F.G."/>
        </authorList>
    </citation>
    <scope>NUCLEOTIDE SEQUENCE</scope>
    <source>
        <strain evidence="1">242</strain>
    </source>
</reference>
<comment type="caution">
    <text evidence="1">The sequence shown here is derived from an EMBL/GenBank/DDBJ whole genome shotgun (WGS) entry which is preliminary data.</text>
</comment>
<evidence type="ECO:0000313" key="2">
    <source>
        <dbReference type="Proteomes" id="UP000680045"/>
    </source>
</evidence>
<proteinExistence type="predicted"/>
<dbReference type="InterPro" id="IPR037208">
    <property type="entry name" value="Spo0E-like_sf"/>
</dbReference>
<evidence type="ECO:0000313" key="1">
    <source>
        <dbReference type="EMBL" id="MBR8645513.1"/>
    </source>
</evidence>
<dbReference type="Proteomes" id="UP000680045">
    <property type="component" value="Unassembled WGS sequence"/>
</dbReference>
<name>A0A941J358_9BACI</name>
<dbReference type="SUPFAM" id="SSF140500">
    <property type="entry name" value="BAS1536-like"/>
    <property type="match status" value="1"/>
</dbReference>
<accession>A0A941J358</accession>
<gene>
    <name evidence="1" type="ORF">KEH51_19600</name>
</gene>